<feature type="compositionally biased region" description="Basic and acidic residues" evidence="5">
    <location>
        <begin position="492"/>
        <end position="556"/>
    </location>
</feature>
<keyword evidence="6" id="KW-1133">Transmembrane helix</keyword>
<dbReference type="PRINTS" id="PR01217">
    <property type="entry name" value="PRICHEXTENSN"/>
</dbReference>
<proteinExistence type="predicted"/>
<evidence type="ECO:0000256" key="3">
    <source>
        <dbReference type="ARBA" id="ARBA00023157"/>
    </source>
</evidence>
<reference evidence="9" key="1">
    <citation type="submission" date="2025-08" db="UniProtKB">
        <authorList>
            <consortium name="RefSeq"/>
        </authorList>
    </citation>
    <scope>IDENTIFICATION</scope>
</reference>
<feature type="domain" description="Sushi" evidence="7">
    <location>
        <begin position="105"/>
        <end position="166"/>
    </location>
</feature>
<dbReference type="InterPro" id="IPR035976">
    <property type="entry name" value="Sushi/SCR/CCP_sf"/>
</dbReference>
<dbReference type="PANTHER" id="PTHR45656:SF4">
    <property type="entry name" value="PROTEIN CBR-CLEC-78"/>
    <property type="match status" value="1"/>
</dbReference>
<keyword evidence="6" id="KW-0472">Membrane</keyword>
<dbReference type="GeneID" id="116279904"/>
<feature type="compositionally biased region" description="Polar residues" evidence="5">
    <location>
        <begin position="565"/>
        <end position="574"/>
    </location>
</feature>
<dbReference type="PROSITE" id="PS50923">
    <property type="entry name" value="SUSHI"/>
    <property type="match status" value="3"/>
</dbReference>
<feature type="compositionally biased region" description="Polar residues" evidence="5">
    <location>
        <begin position="257"/>
        <end position="266"/>
    </location>
</feature>
<evidence type="ECO:0000313" key="8">
    <source>
        <dbReference type="Proteomes" id="UP001652581"/>
    </source>
</evidence>
<dbReference type="InterPro" id="IPR051277">
    <property type="entry name" value="SEZ6_CSMD_C4BPB_Regulators"/>
</dbReference>
<dbReference type="CDD" id="cd00033">
    <property type="entry name" value="CCP"/>
    <property type="match status" value="3"/>
</dbReference>
<feature type="region of interest" description="Disordered" evidence="5">
    <location>
        <begin position="175"/>
        <end position="369"/>
    </location>
</feature>
<dbReference type="RefSeq" id="XP_072804563.1">
    <property type="nucleotide sequence ID" value="XM_072948462.1"/>
</dbReference>
<comment type="caution">
    <text evidence="4">Lacks conserved residue(s) required for the propagation of feature annotation.</text>
</comment>
<accession>A0ABM5C7D7</accession>
<evidence type="ECO:0000313" key="9">
    <source>
        <dbReference type="RefSeq" id="XP_072804563.1"/>
    </source>
</evidence>
<evidence type="ECO:0000256" key="2">
    <source>
        <dbReference type="ARBA" id="ARBA00022737"/>
    </source>
</evidence>
<dbReference type="Pfam" id="PF00084">
    <property type="entry name" value="Sushi"/>
    <property type="match status" value="3"/>
</dbReference>
<keyword evidence="3 4" id="KW-1015">Disulfide bond</keyword>
<evidence type="ECO:0000256" key="1">
    <source>
        <dbReference type="ARBA" id="ARBA00022729"/>
    </source>
</evidence>
<keyword evidence="8" id="KW-1185">Reference proteome</keyword>
<evidence type="ECO:0000256" key="6">
    <source>
        <dbReference type="SAM" id="Phobius"/>
    </source>
</evidence>
<gene>
    <name evidence="9" type="primary">LOC116279904</name>
</gene>
<evidence type="ECO:0000256" key="4">
    <source>
        <dbReference type="PROSITE-ProRule" id="PRU00302"/>
    </source>
</evidence>
<dbReference type="Proteomes" id="UP001652581">
    <property type="component" value="Chromosome 23"/>
</dbReference>
<dbReference type="SMART" id="SM00032">
    <property type="entry name" value="CCP"/>
    <property type="match status" value="3"/>
</dbReference>
<sequence length="574" mass="62231">MRASYAPRKEPPSCPKSPPFPWRFVGILLLALVLPIHMISGFCVSPPVMDHMTISSVNKTRYGSGEVVRYRCHPGYSFKEWPFYFTVVCLPNGTWQNSKNTCIKSSCLRPEIKNGDVFPRGVSFSLGTEIHIYCKKGYYLKGIEALTCIAVGDNIQWNYKYPICESYKPHSATQPPVPNYPGSYPPASANPAGNKPPASANPAGPNYSGTKPPASANPAGPTYPGNKPPASANPAGPNYSGTKPPASANPAGPTYPGSKTASSANPAGNKPPASANPAGPNYSGTKPPASANPAGPTYPGNKPPASANPAGPNYSGNKPPASANPAGPNYSGTKPPASANPAGPTYPGSKTASSANPAGPNYPEVTCKPPVLEHGKVISESRELFSYRDAVILECLQGFSLNGSHAVFCGGNSTWEPEMPKCIKGYDSTDTIKEPVSNHPEYSTPKELSLLGDFGKLDSRSISLLILIAIVAILLVYICLYRYLFTKKQKKKEEEEKEEKEKKEKEEKEKKEKEEKEKKEEEKKEKEEKEKKEKEEKEKKEKEKKEKENKGKREVTARPTAHQIKPTSPSVRKH</sequence>
<name>A0ABM5C7D7_VICPA</name>
<keyword evidence="1" id="KW-0732">Signal</keyword>
<dbReference type="PANTHER" id="PTHR45656">
    <property type="entry name" value="PROTEIN CBR-CLEC-78"/>
    <property type="match status" value="1"/>
</dbReference>
<feature type="transmembrane region" description="Helical" evidence="6">
    <location>
        <begin position="462"/>
        <end position="484"/>
    </location>
</feature>
<evidence type="ECO:0000259" key="7">
    <source>
        <dbReference type="PROSITE" id="PS50923"/>
    </source>
</evidence>
<dbReference type="Gene3D" id="2.10.70.10">
    <property type="entry name" value="Complement Module, domain 1"/>
    <property type="match status" value="3"/>
</dbReference>
<keyword evidence="6" id="KW-0812">Transmembrane</keyword>
<dbReference type="InterPro" id="IPR000436">
    <property type="entry name" value="Sushi_SCR_CCP_dom"/>
</dbReference>
<evidence type="ECO:0000256" key="5">
    <source>
        <dbReference type="SAM" id="MobiDB-lite"/>
    </source>
</evidence>
<feature type="domain" description="Sushi" evidence="7">
    <location>
        <begin position="41"/>
        <end position="104"/>
    </location>
</feature>
<feature type="domain" description="Sushi" evidence="7">
    <location>
        <begin position="365"/>
        <end position="424"/>
    </location>
</feature>
<keyword evidence="4" id="KW-0768">Sushi</keyword>
<organism evidence="8 9">
    <name type="scientific">Vicugna pacos</name>
    <name type="common">Alpaca</name>
    <name type="synonym">Lama pacos</name>
    <dbReference type="NCBI Taxonomy" id="30538"/>
    <lineage>
        <taxon>Eukaryota</taxon>
        <taxon>Metazoa</taxon>
        <taxon>Chordata</taxon>
        <taxon>Craniata</taxon>
        <taxon>Vertebrata</taxon>
        <taxon>Euteleostomi</taxon>
        <taxon>Mammalia</taxon>
        <taxon>Eutheria</taxon>
        <taxon>Laurasiatheria</taxon>
        <taxon>Artiodactyla</taxon>
        <taxon>Tylopoda</taxon>
        <taxon>Camelidae</taxon>
        <taxon>Vicugna</taxon>
    </lineage>
</organism>
<feature type="disulfide bond" evidence="4">
    <location>
        <begin position="395"/>
        <end position="422"/>
    </location>
</feature>
<feature type="region of interest" description="Disordered" evidence="5">
    <location>
        <begin position="492"/>
        <end position="574"/>
    </location>
</feature>
<protein>
    <submittedName>
        <fullName evidence="9">Membrane cofactor protein-like isoform X1</fullName>
    </submittedName>
</protein>
<keyword evidence="2" id="KW-0677">Repeat</keyword>
<dbReference type="SUPFAM" id="SSF57535">
    <property type="entry name" value="Complement control module/SCR domain"/>
    <property type="match status" value="3"/>
</dbReference>